<dbReference type="RefSeq" id="WP_246418720.1">
    <property type="nucleotide sequence ID" value="NZ_JACHNA010000001.1"/>
</dbReference>
<feature type="domain" description="HipA N-terminal subdomain 1" evidence="1">
    <location>
        <begin position="15"/>
        <end position="62"/>
    </location>
</feature>
<dbReference type="Pfam" id="PF13657">
    <property type="entry name" value="Couple_hipA"/>
    <property type="match status" value="1"/>
</dbReference>
<dbReference type="EMBL" id="JACHNA010000001">
    <property type="protein sequence ID" value="MBB4735957.1"/>
    <property type="molecule type" value="Genomic_DNA"/>
</dbReference>
<organism evidence="2 3">
    <name type="scientific">Micrococcus cohnii</name>
    <dbReference type="NCBI Taxonomy" id="993416"/>
    <lineage>
        <taxon>Bacteria</taxon>
        <taxon>Bacillati</taxon>
        <taxon>Actinomycetota</taxon>
        <taxon>Actinomycetes</taxon>
        <taxon>Micrococcales</taxon>
        <taxon>Micrococcaceae</taxon>
        <taxon>Micrococcus</taxon>
    </lineage>
</organism>
<evidence type="ECO:0000313" key="2">
    <source>
        <dbReference type="EMBL" id="MBB4735957.1"/>
    </source>
</evidence>
<dbReference type="InterPro" id="IPR017508">
    <property type="entry name" value="HipA_N1"/>
</dbReference>
<proteinExistence type="predicted"/>
<comment type="caution">
    <text evidence="2">The sequence shown here is derived from an EMBL/GenBank/DDBJ whole genome shotgun (WGS) entry which is preliminary data.</text>
</comment>
<gene>
    <name evidence="2" type="ORF">HDA30_001465</name>
</gene>
<accession>A0A7W7GPM3</accession>
<name>A0A7W7GPM3_9MICC</name>
<reference evidence="2 3" key="1">
    <citation type="submission" date="2020-08" db="EMBL/GenBank/DDBJ databases">
        <title>Sequencing the genomes of 1000 actinobacteria strains.</title>
        <authorList>
            <person name="Klenk H.-P."/>
        </authorList>
    </citation>
    <scope>NUCLEOTIDE SEQUENCE [LARGE SCALE GENOMIC DNA]</scope>
    <source>
        <strain evidence="2 3">DSM 23974</strain>
    </source>
</reference>
<dbReference type="AlphaFoldDB" id="A0A7W7GPM3"/>
<protein>
    <submittedName>
        <fullName evidence="2">HipA-like protein</fullName>
    </submittedName>
</protein>
<dbReference type="Proteomes" id="UP000540191">
    <property type="component" value="Unassembled WGS sequence"/>
</dbReference>
<evidence type="ECO:0000259" key="1">
    <source>
        <dbReference type="Pfam" id="PF13657"/>
    </source>
</evidence>
<sequence length="70" mass="7431">MTTTALDHLRRVTRADVYKAGVLAGTLTRDRQGTVAFRYAEDYRAAPVASTLHLDDGPVVAPSGGLPGHP</sequence>
<keyword evidence="3" id="KW-1185">Reference proteome</keyword>
<evidence type="ECO:0000313" key="3">
    <source>
        <dbReference type="Proteomes" id="UP000540191"/>
    </source>
</evidence>